<dbReference type="Pfam" id="PF07484">
    <property type="entry name" value="Collar"/>
    <property type="match status" value="1"/>
</dbReference>
<dbReference type="SUPFAM" id="SSF88874">
    <property type="entry name" value="Receptor-binding domain of short tail fibre protein gp12"/>
    <property type="match status" value="1"/>
</dbReference>
<accession>A0A0N7GZY4</accession>
<evidence type="ECO:0000313" key="2">
    <source>
        <dbReference type="EMBL" id="ALI01628.1"/>
    </source>
</evidence>
<dbReference type="RefSeq" id="WP_054595009.1">
    <property type="nucleotide sequence ID" value="NZ_CP012830.1"/>
</dbReference>
<dbReference type="InterPro" id="IPR011083">
    <property type="entry name" value="Phage_tail_collar_dom"/>
</dbReference>
<dbReference type="InterPro" id="IPR037053">
    <property type="entry name" value="Phage_tail_collar_dom_sf"/>
</dbReference>
<sequence>MEVFTGTIQTFAFNYPPSGWALCNGQTMQVGQFQALFALLGTNYGGNGTTNFMLPDLRGRLPLCQGLGLNLTPRVIGTASGAEKTSATVSNLPIHTPTATAVGTPNLTASTTVNLASVAATPASVPSTTNAFIGASSGGPGTANIYSTAQGTAPVPLQGVSTSVGGTVNVAVSVAPIGGGVPMDTMNPFLVLNFSMCLNGLFPSRN</sequence>
<proteinExistence type="predicted"/>
<evidence type="ECO:0000259" key="1">
    <source>
        <dbReference type="Pfam" id="PF07484"/>
    </source>
</evidence>
<dbReference type="AlphaFoldDB" id="A0A0N7GZY4"/>
<protein>
    <submittedName>
        <fullName evidence="2">Phage tail protein</fullName>
    </submittedName>
</protein>
<evidence type="ECO:0000313" key="3">
    <source>
        <dbReference type="Proteomes" id="UP000066487"/>
    </source>
</evidence>
<dbReference type="Gene3D" id="3.90.1340.10">
    <property type="entry name" value="Phage tail collar domain"/>
    <property type="match status" value="1"/>
</dbReference>
<reference evidence="2 3" key="2">
    <citation type="journal article" date="2018" name="Nature">
        <title>Mutant phenotypes for thousands of bacterial genes of unknown function.</title>
        <authorList>
            <person name="Price M.N."/>
            <person name="Wetmore K.M."/>
            <person name="Waters R.J."/>
            <person name="Callaghan M."/>
            <person name="Ray J."/>
            <person name="Liu H."/>
            <person name="Kuehl J.V."/>
            <person name="Melnyk R.A."/>
            <person name="Lamson J.S."/>
            <person name="Suh Y."/>
            <person name="Carlson H.K."/>
            <person name="Esquivel Z."/>
            <person name="Sadeeshkumar H."/>
            <person name="Chakraborty R."/>
            <person name="Zane G.M."/>
            <person name="Rubin B.E."/>
            <person name="Wall J.D."/>
            <person name="Visel A."/>
            <person name="Bristow J."/>
            <person name="Blow M.J."/>
            <person name="Arkin A.P."/>
            <person name="Deutschbauer A.M."/>
        </authorList>
    </citation>
    <scope>NUCLEOTIDE SEQUENCE [LARGE SCALE GENOMIC DNA]</scope>
    <source>
        <strain evidence="2 3">FW300-N2E3</strain>
    </source>
</reference>
<dbReference type="OrthoDB" id="9810174at2"/>
<gene>
    <name evidence="2" type="ORF">AO353_11280</name>
</gene>
<dbReference type="Proteomes" id="UP000066487">
    <property type="component" value="Chromosome"/>
</dbReference>
<organism evidence="2 3">
    <name type="scientific">Pseudomonas fluorescens</name>
    <dbReference type="NCBI Taxonomy" id="294"/>
    <lineage>
        <taxon>Bacteria</taxon>
        <taxon>Pseudomonadati</taxon>
        <taxon>Pseudomonadota</taxon>
        <taxon>Gammaproteobacteria</taxon>
        <taxon>Pseudomonadales</taxon>
        <taxon>Pseudomonadaceae</taxon>
        <taxon>Pseudomonas</taxon>
    </lineage>
</organism>
<reference evidence="3" key="1">
    <citation type="submission" date="2015-09" db="EMBL/GenBank/DDBJ databases">
        <title>Whole genome sequence of Pseudomonas fluorescens FW300-N2E3.</title>
        <authorList>
            <person name="Ray J."/>
            <person name="Melnyk R."/>
            <person name="Deutschbauer A."/>
        </authorList>
    </citation>
    <scope>NUCLEOTIDE SEQUENCE [LARGE SCALE GENOMIC DNA]</scope>
    <source>
        <strain evidence="3">FW300-N2E3</strain>
    </source>
</reference>
<feature type="domain" description="Phage tail collar" evidence="1">
    <location>
        <begin position="6"/>
        <end position="62"/>
    </location>
</feature>
<dbReference type="EMBL" id="CP012830">
    <property type="protein sequence ID" value="ALI01628.1"/>
    <property type="molecule type" value="Genomic_DNA"/>
</dbReference>
<name>A0A0N7GZY4_PSEFL</name>